<dbReference type="AlphaFoldDB" id="A0A067M4E7"/>
<organism evidence="2 3">
    <name type="scientific">Botryobasidium botryosum (strain FD-172 SS1)</name>
    <dbReference type="NCBI Taxonomy" id="930990"/>
    <lineage>
        <taxon>Eukaryota</taxon>
        <taxon>Fungi</taxon>
        <taxon>Dikarya</taxon>
        <taxon>Basidiomycota</taxon>
        <taxon>Agaricomycotina</taxon>
        <taxon>Agaricomycetes</taxon>
        <taxon>Cantharellales</taxon>
        <taxon>Botryobasidiaceae</taxon>
        <taxon>Botryobasidium</taxon>
    </lineage>
</organism>
<protein>
    <recommendedName>
        <fullName evidence="1">DUF6593 domain-containing protein</fullName>
    </recommendedName>
</protein>
<dbReference type="Proteomes" id="UP000027195">
    <property type="component" value="Unassembled WGS sequence"/>
</dbReference>
<dbReference type="Pfam" id="PF20236">
    <property type="entry name" value="DUF6593"/>
    <property type="match status" value="1"/>
</dbReference>
<dbReference type="InParanoid" id="A0A067M4E7"/>
<feature type="domain" description="DUF6593" evidence="1">
    <location>
        <begin position="18"/>
        <end position="141"/>
    </location>
</feature>
<reference evidence="3" key="1">
    <citation type="journal article" date="2014" name="Proc. Natl. Acad. Sci. U.S.A.">
        <title>Extensive sampling of basidiomycete genomes demonstrates inadequacy of the white-rot/brown-rot paradigm for wood decay fungi.</title>
        <authorList>
            <person name="Riley R."/>
            <person name="Salamov A.A."/>
            <person name="Brown D.W."/>
            <person name="Nagy L.G."/>
            <person name="Floudas D."/>
            <person name="Held B.W."/>
            <person name="Levasseur A."/>
            <person name="Lombard V."/>
            <person name="Morin E."/>
            <person name="Otillar R."/>
            <person name="Lindquist E.A."/>
            <person name="Sun H."/>
            <person name="LaButti K.M."/>
            <person name="Schmutz J."/>
            <person name="Jabbour D."/>
            <person name="Luo H."/>
            <person name="Baker S.E."/>
            <person name="Pisabarro A.G."/>
            <person name="Walton J.D."/>
            <person name="Blanchette R.A."/>
            <person name="Henrissat B."/>
            <person name="Martin F."/>
            <person name="Cullen D."/>
            <person name="Hibbett D.S."/>
            <person name="Grigoriev I.V."/>
        </authorList>
    </citation>
    <scope>NUCLEOTIDE SEQUENCE [LARGE SCALE GENOMIC DNA]</scope>
    <source>
        <strain evidence="3">FD-172 SS1</strain>
    </source>
</reference>
<sequence length="181" mass="21219">MATHTYNERANDLYWTRDDLRNTDIIGFQGAREMMFRFTTAEGYPSHTKTIVQTGVDLRTVAHLDWTGQHQLGMVTLGKHRFPMTSLLQPGTPGSRARSRRFSLPRNGAFYEWRQDEADTSGWTLYDVYNARIARFDPGPFKRAEVRGHMRYYWSDNGDDELLLFALMALMLNRWVLRYEL</sequence>
<dbReference type="OrthoDB" id="3183898at2759"/>
<gene>
    <name evidence="2" type="ORF">BOTBODRAFT_192884</name>
</gene>
<proteinExistence type="predicted"/>
<evidence type="ECO:0000313" key="3">
    <source>
        <dbReference type="Proteomes" id="UP000027195"/>
    </source>
</evidence>
<evidence type="ECO:0000259" key="1">
    <source>
        <dbReference type="Pfam" id="PF20236"/>
    </source>
</evidence>
<evidence type="ECO:0000313" key="2">
    <source>
        <dbReference type="EMBL" id="KDQ06737.1"/>
    </source>
</evidence>
<dbReference type="HOGENOM" id="CLU_104312_1_0_1"/>
<accession>A0A067M4E7</accession>
<dbReference type="EMBL" id="KL198125">
    <property type="protein sequence ID" value="KDQ06737.1"/>
    <property type="molecule type" value="Genomic_DNA"/>
</dbReference>
<name>A0A067M4E7_BOTB1</name>
<dbReference type="InterPro" id="IPR046528">
    <property type="entry name" value="DUF6593"/>
</dbReference>
<keyword evidence="3" id="KW-1185">Reference proteome</keyword>